<evidence type="ECO:0000256" key="9">
    <source>
        <dbReference type="ARBA" id="ARBA00048090"/>
    </source>
</evidence>
<keyword evidence="5 10" id="KW-0547">Nucleotide-binding</keyword>
<dbReference type="AlphaFoldDB" id="E8LM69"/>
<comment type="caution">
    <text evidence="11">The sequence shown here is derived from an EMBL/GenBank/DDBJ whole genome shotgun (WGS) entry which is preliminary data.</text>
</comment>
<dbReference type="InterPro" id="IPR027417">
    <property type="entry name" value="P-loop_NTPase"/>
</dbReference>
<dbReference type="GO" id="GO:0019521">
    <property type="term" value="P:D-gluconate metabolic process"/>
    <property type="evidence" value="ECO:0007669"/>
    <property type="project" value="UniProtKB-KW"/>
</dbReference>
<dbReference type="SUPFAM" id="SSF52540">
    <property type="entry name" value="P-loop containing nucleoside triphosphate hydrolases"/>
    <property type="match status" value="1"/>
</dbReference>
<name>E8LM69_SUCHY</name>
<dbReference type="GO" id="GO:0005737">
    <property type="term" value="C:cytoplasm"/>
    <property type="evidence" value="ECO:0007669"/>
    <property type="project" value="TreeGrafter"/>
</dbReference>
<dbReference type="Pfam" id="PF01202">
    <property type="entry name" value="SKI"/>
    <property type="match status" value="1"/>
</dbReference>
<dbReference type="InterPro" id="IPR031322">
    <property type="entry name" value="Shikimate/glucono_kinase"/>
</dbReference>
<keyword evidence="12" id="KW-1185">Reference proteome</keyword>
<evidence type="ECO:0000256" key="4">
    <source>
        <dbReference type="ARBA" id="ARBA00022679"/>
    </source>
</evidence>
<keyword evidence="6 10" id="KW-0418">Kinase</keyword>
<accession>E8LM69</accession>
<dbReference type="EMBL" id="AEVO01000131">
    <property type="protein sequence ID" value="EFY06341.1"/>
    <property type="molecule type" value="Genomic_DNA"/>
</dbReference>
<dbReference type="EC" id="2.7.1.12" evidence="3 10"/>
<dbReference type="GO" id="GO:0046316">
    <property type="term" value="F:gluconokinase activity"/>
    <property type="evidence" value="ECO:0007669"/>
    <property type="project" value="UniProtKB-EC"/>
</dbReference>
<dbReference type="InterPro" id="IPR006001">
    <property type="entry name" value="Therm_gnt_kin"/>
</dbReference>
<comment type="similarity">
    <text evidence="2 10">Belongs to the gluconokinase GntK/GntV family.</text>
</comment>
<keyword evidence="8" id="KW-0311">Gluconate utilization</keyword>
<evidence type="ECO:0000313" key="12">
    <source>
        <dbReference type="Proteomes" id="UP000018458"/>
    </source>
</evidence>
<evidence type="ECO:0000256" key="3">
    <source>
        <dbReference type="ARBA" id="ARBA00012054"/>
    </source>
</evidence>
<dbReference type="GO" id="GO:0005524">
    <property type="term" value="F:ATP binding"/>
    <property type="evidence" value="ECO:0007669"/>
    <property type="project" value="UniProtKB-KW"/>
</dbReference>
<dbReference type="NCBIfam" id="TIGR01313">
    <property type="entry name" value="therm_gnt_kin"/>
    <property type="match status" value="1"/>
</dbReference>
<dbReference type="eggNOG" id="COG3265">
    <property type="taxonomic scope" value="Bacteria"/>
</dbReference>
<comment type="pathway">
    <text evidence="1">Carbohydrate acid metabolism.</text>
</comment>
<sequence length="175" mass="19624">MRSIVVMGVCGTGKTTVGIALAEKMNVRFIDGDDLHPRANVMKMGSGIPLNDEDRQPWLERIGDVFYSMSRRSACCVIVCSALKRKYRDIIRQGDPNLIFVHLAGSKELVLERMAKRKGHYMKPEMVQSQFDTLEVPGADETDVVTVDINHSIEEVIELAYKAVIAKEKELDNAK</sequence>
<dbReference type="Proteomes" id="UP000018458">
    <property type="component" value="Unassembled WGS sequence"/>
</dbReference>
<evidence type="ECO:0000256" key="5">
    <source>
        <dbReference type="ARBA" id="ARBA00022741"/>
    </source>
</evidence>
<evidence type="ECO:0000256" key="2">
    <source>
        <dbReference type="ARBA" id="ARBA00008420"/>
    </source>
</evidence>
<comment type="catalytic activity">
    <reaction evidence="9 10">
        <text>D-gluconate + ATP = 6-phospho-D-gluconate + ADP + H(+)</text>
        <dbReference type="Rhea" id="RHEA:19433"/>
        <dbReference type="ChEBI" id="CHEBI:15378"/>
        <dbReference type="ChEBI" id="CHEBI:18391"/>
        <dbReference type="ChEBI" id="CHEBI:30616"/>
        <dbReference type="ChEBI" id="CHEBI:58759"/>
        <dbReference type="ChEBI" id="CHEBI:456216"/>
        <dbReference type="EC" id="2.7.1.12"/>
    </reaction>
</comment>
<protein>
    <recommendedName>
        <fullName evidence="3 10">Gluconokinase</fullName>
        <ecNumber evidence="3 10">2.7.1.12</ecNumber>
    </recommendedName>
</protein>
<reference evidence="11 12" key="1">
    <citation type="submission" date="2011-01" db="EMBL/GenBank/DDBJ databases">
        <authorList>
            <person name="Weinstock G."/>
            <person name="Sodergren E."/>
            <person name="Clifton S."/>
            <person name="Fulton L."/>
            <person name="Fulton B."/>
            <person name="Courtney L."/>
            <person name="Fronick C."/>
            <person name="Harrison M."/>
            <person name="Strong C."/>
            <person name="Farmer C."/>
            <person name="Delahaunty K."/>
            <person name="Markovic C."/>
            <person name="Hall O."/>
            <person name="Minx P."/>
            <person name="Tomlinson C."/>
            <person name="Mitreva M."/>
            <person name="Hou S."/>
            <person name="Chen J."/>
            <person name="Wollam A."/>
            <person name="Pepin K.H."/>
            <person name="Johnson M."/>
            <person name="Bhonagiri V."/>
            <person name="Zhang X."/>
            <person name="Suruliraj S."/>
            <person name="Warren W."/>
            <person name="Chinwalla A."/>
            <person name="Mardis E.R."/>
            <person name="Wilson R.K."/>
        </authorList>
    </citation>
    <scope>NUCLEOTIDE SEQUENCE [LARGE SCALE GENOMIC DNA]</scope>
    <source>
        <strain evidence="12">DSM 22608 / JCM 16073 / KCTC 15190 / YIT 12066</strain>
    </source>
</reference>
<keyword evidence="4 10" id="KW-0808">Transferase</keyword>
<dbReference type="STRING" id="762983.HMPREF9444_01854"/>
<dbReference type="RefSeq" id="WP_009144007.1">
    <property type="nucleotide sequence ID" value="NZ_GL831058.1"/>
</dbReference>
<dbReference type="PANTHER" id="PTHR43442:SF3">
    <property type="entry name" value="GLUCONOKINASE-RELATED"/>
    <property type="match status" value="1"/>
</dbReference>
<dbReference type="CDD" id="cd02021">
    <property type="entry name" value="GntK"/>
    <property type="match status" value="1"/>
</dbReference>
<dbReference type="FunFam" id="3.40.50.300:FF:000522">
    <property type="entry name" value="Gluconokinase"/>
    <property type="match status" value="1"/>
</dbReference>
<keyword evidence="7 10" id="KW-0067">ATP-binding</keyword>
<evidence type="ECO:0000256" key="1">
    <source>
        <dbReference type="ARBA" id="ARBA00004761"/>
    </source>
</evidence>
<dbReference type="HOGENOM" id="CLU_077168_1_0_6"/>
<dbReference type="OrthoDB" id="9795716at2"/>
<evidence type="ECO:0000256" key="8">
    <source>
        <dbReference type="ARBA" id="ARBA00023064"/>
    </source>
</evidence>
<evidence type="ECO:0000256" key="10">
    <source>
        <dbReference type="RuleBase" id="RU363066"/>
    </source>
</evidence>
<dbReference type="PANTHER" id="PTHR43442">
    <property type="entry name" value="GLUCONOKINASE-RELATED"/>
    <property type="match status" value="1"/>
</dbReference>
<proteinExistence type="inferred from homology"/>
<dbReference type="Gene3D" id="3.40.50.300">
    <property type="entry name" value="P-loop containing nucleotide triphosphate hydrolases"/>
    <property type="match status" value="1"/>
</dbReference>
<evidence type="ECO:0000256" key="7">
    <source>
        <dbReference type="ARBA" id="ARBA00022840"/>
    </source>
</evidence>
<evidence type="ECO:0000256" key="6">
    <source>
        <dbReference type="ARBA" id="ARBA00022777"/>
    </source>
</evidence>
<evidence type="ECO:0000313" key="11">
    <source>
        <dbReference type="EMBL" id="EFY06341.1"/>
    </source>
</evidence>
<organism evidence="11 12">
    <name type="scientific">Succinatimonas hippei (strain DSM 22608 / JCM 16073 / KCTC 15190 / YIT 12066)</name>
    <dbReference type="NCBI Taxonomy" id="762983"/>
    <lineage>
        <taxon>Bacteria</taxon>
        <taxon>Pseudomonadati</taxon>
        <taxon>Pseudomonadota</taxon>
        <taxon>Gammaproteobacteria</taxon>
        <taxon>Aeromonadales</taxon>
        <taxon>Succinivibrionaceae</taxon>
        <taxon>Succinatimonas</taxon>
    </lineage>
</organism>
<gene>
    <name evidence="11" type="primary">aroK</name>
    <name evidence="11" type="ORF">HMPREF9444_01854</name>
</gene>